<reference evidence="1 2" key="1">
    <citation type="submission" date="2018-08" db="EMBL/GenBank/DDBJ databases">
        <title>Fibrisoma montanum sp. nov., isolated from Danxia mountain soil.</title>
        <authorList>
            <person name="Huang Y."/>
        </authorList>
    </citation>
    <scope>NUCLEOTIDE SEQUENCE [LARGE SCALE GENOMIC DNA]</scope>
    <source>
        <strain evidence="1 2">HYT19</strain>
    </source>
</reference>
<sequence>MISGGQTGIDQMALEVARSLGVPTGGMAPKGCLVVEIEY</sequence>
<comment type="caution">
    <text evidence="1">The sequence shown here is derived from an EMBL/GenBank/DDBJ whole genome shotgun (WGS) entry which is preliminary data.</text>
</comment>
<protein>
    <submittedName>
        <fullName evidence="1">Uncharacterized protein</fullName>
    </submittedName>
</protein>
<keyword evidence="2" id="KW-1185">Reference proteome</keyword>
<dbReference type="Gene3D" id="3.40.50.450">
    <property type="match status" value="1"/>
</dbReference>
<evidence type="ECO:0000313" key="2">
    <source>
        <dbReference type="Proteomes" id="UP000283523"/>
    </source>
</evidence>
<dbReference type="EMBL" id="QXED01000002">
    <property type="protein sequence ID" value="RIV25115.1"/>
    <property type="molecule type" value="Genomic_DNA"/>
</dbReference>
<dbReference type="OrthoDB" id="283616at2"/>
<proteinExistence type="predicted"/>
<dbReference type="AlphaFoldDB" id="A0A418MEC4"/>
<accession>A0A418MEC4</accession>
<name>A0A418MEC4_9BACT</name>
<organism evidence="1 2">
    <name type="scientific">Fibrisoma montanum</name>
    <dbReference type="NCBI Taxonomy" id="2305895"/>
    <lineage>
        <taxon>Bacteria</taxon>
        <taxon>Pseudomonadati</taxon>
        <taxon>Bacteroidota</taxon>
        <taxon>Cytophagia</taxon>
        <taxon>Cytophagales</taxon>
        <taxon>Spirosomataceae</taxon>
        <taxon>Fibrisoma</taxon>
    </lineage>
</organism>
<evidence type="ECO:0000313" key="1">
    <source>
        <dbReference type="EMBL" id="RIV25115.1"/>
    </source>
</evidence>
<gene>
    <name evidence="1" type="ORF">DYU11_07290</name>
</gene>
<dbReference type="Proteomes" id="UP000283523">
    <property type="component" value="Unassembled WGS sequence"/>
</dbReference>
<dbReference type="InterPro" id="IPR024755">
    <property type="entry name" value="cpYpsA"/>
</dbReference>
<dbReference type="Pfam" id="PF12694">
    <property type="entry name" value="cpYpsA"/>
    <property type="match status" value="1"/>
</dbReference>